<dbReference type="GO" id="GO:0015174">
    <property type="term" value="F:basic amino acid transmembrane transporter activity"/>
    <property type="evidence" value="ECO:0007669"/>
    <property type="project" value="UniProtKB-ARBA"/>
</dbReference>
<dbReference type="Pfam" id="PF04193">
    <property type="entry name" value="PQ-loop"/>
    <property type="match status" value="2"/>
</dbReference>
<feature type="transmembrane region" description="Helical" evidence="5">
    <location>
        <begin position="174"/>
        <end position="193"/>
    </location>
</feature>
<dbReference type="Gene3D" id="1.20.1280.290">
    <property type="match status" value="2"/>
</dbReference>
<gene>
    <name evidence="6" type="ORF">HINF_LOCUS21784</name>
    <name evidence="7" type="ORF">HINF_LOCUS68343</name>
</gene>
<dbReference type="SMART" id="SM00679">
    <property type="entry name" value="CTNS"/>
    <property type="match status" value="2"/>
</dbReference>
<feature type="transmembrane region" description="Helical" evidence="5">
    <location>
        <begin position="243"/>
        <end position="266"/>
    </location>
</feature>
<reference evidence="7 8" key="2">
    <citation type="submission" date="2024-07" db="EMBL/GenBank/DDBJ databases">
        <authorList>
            <person name="Akdeniz Z."/>
        </authorList>
    </citation>
    <scope>NUCLEOTIDE SEQUENCE [LARGE SCALE GENOMIC DNA]</scope>
</reference>
<protein>
    <submittedName>
        <fullName evidence="6">Seven transmembrane protein 1</fullName>
    </submittedName>
    <submittedName>
        <fullName evidence="7">Seven_transmembrane protein 1</fullName>
    </submittedName>
</protein>
<evidence type="ECO:0000313" key="7">
    <source>
        <dbReference type="EMBL" id="CAL6096258.1"/>
    </source>
</evidence>
<reference evidence="6" key="1">
    <citation type="submission" date="2023-06" db="EMBL/GenBank/DDBJ databases">
        <authorList>
            <person name="Kurt Z."/>
        </authorList>
    </citation>
    <scope>NUCLEOTIDE SEQUENCE</scope>
</reference>
<dbReference type="PANTHER" id="PTHR16201:SF34">
    <property type="entry name" value="LYSOSOMAL AMINO ACID TRANSPORTER 1"/>
    <property type="match status" value="1"/>
</dbReference>
<sequence>MVCRCDGEYNKFISGIFGECVSGTQGVVSFIFGWISICCWIIAYVPQIRINFLLKRSDALSTVFLLCWIFGDISNLISCFMLNQLFTQQILSVLFIGFDVVLVGQQFYYQRPKNQAISLSIKLRISEALVYTFVIVIIVNNILWGGFHNQFGLQLQEMAYDMCSTPKQLEHSSAQYIIGNVVAYISLPLYFASRPGQIIKNHRRKSAVGLSLGMFFITSSANYTQLVSLLTMSQEREYLIQKIPYILACILPASCDVIIIMQWFVYSKADKVRGSKKELEKECNLEDKDKEIDRVDTVEMTVSTFVTGDNK</sequence>
<evidence type="ECO:0000313" key="6">
    <source>
        <dbReference type="EMBL" id="CAI9934139.1"/>
    </source>
</evidence>
<dbReference type="AlphaFoldDB" id="A0AA86P8K7"/>
<evidence type="ECO:0000256" key="3">
    <source>
        <dbReference type="ARBA" id="ARBA00022989"/>
    </source>
</evidence>
<evidence type="ECO:0000256" key="1">
    <source>
        <dbReference type="ARBA" id="ARBA00004141"/>
    </source>
</evidence>
<dbReference type="Proteomes" id="UP001642409">
    <property type="component" value="Unassembled WGS sequence"/>
</dbReference>
<evidence type="ECO:0000256" key="5">
    <source>
        <dbReference type="SAM" id="Phobius"/>
    </source>
</evidence>
<accession>A0AA86P8K7</accession>
<keyword evidence="2 5" id="KW-0812">Transmembrane</keyword>
<dbReference type="GO" id="GO:0098852">
    <property type="term" value="C:lytic vacuole membrane"/>
    <property type="evidence" value="ECO:0007669"/>
    <property type="project" value="UniProtKB-ARBA"/>
</dbReference>
<evidence type="ECO:0000256" key="2">
    <source>
        <dbReference type="ARBA" id="ARBA00022692"/>
    </source>
</evidence>
<feature type="transmembrane region" description="Helical" evidence="5">
    <location>
        <begin position="27"/>
        <end position="47"/>
    </location>
</feature>
<keyword evidence="3 5" id="KW-1133">Transmembrane helix</keyword>
<dbReference type="EMBL" id="CAXDID020000484">
    <property type="protein sequence ID" value="CAL6096258.1"/>
    <property type="molecule type" value="Genomic_DNA"/>
</dbReference>
<proteinExistence type="predicted"/>
<dbReference type="FunFam" id="1.20.1280.290:FF:000009">
    <property type="entry name" value="PQ loop repeat family protein"/>
    <property type="match status" value="1"/>
</dbReference>
<keyword evidence="8" id="KW-1185">Reference proteome</keyword>
<name>A0AA86P8K7_9EUKA</name>
<evidence type="ECO:0000313" key="8">
    <source>
        <dbReference type="Proteomes" id="UP001642409"/>
    </source>
</evidence>
<feature type="transmembrane region" description="Helical" evidence="5">
    <location>
        <begin position="89"/>
        <end position="108"/>
    </location>
</feature>
<dbReference type="PANTHER" id="PTHR16201">
    <property type="entry name" value="SEVEN TRANSMEMBRANE PROTEIN 1-RELATED"/>
    <property type="match status" value="1"/>
</dbReference>
<feature type="transmembrane region" description="Helical" evidence="5">
    <location>
        <begin position="205"/>
        <end position="223"/>
    </location>
</feature>
<dbReference type="InterPro" id="IPR006603">
    <property type="entry name" value="PQ-loop_rpt"/>
</dbReference>
<feature type="transmembrane region" description="Helical" evidence="5">
    <location>
        <begin position="128"/>
        <end position="147"/>
    </location>
</feature>
<organism evidence="6">
    <name type="scientific">Hexamita inflata</name>
    <dbReference type="NCBI Taxonomy" id="28002"/>
    <lineage>
        <taxon>Eukaryota</taxon>
        <taxon>Metamonada</taxon>
        <taxon>Diplomonadida</taxon>
        <taxon>Hexamitidae</taxon>
        <taxon>Hexamitinae</taxon>
        <taxon>Hexamita</taxon>
    </lineage>
</organism>
<keyword evidence="4 5" id="KW-0472">Membrane</keyword>
<comment type="subcellular location">
    <subcellularLocation>
        <location evidence="1">Membrane</location>
        <topology evidence="1">Multi-pass membrane protein</topology>
    </subcellularLocation>
</comment>
<dbReference type="InterPro" id="IPR051415">
    <property type="entry name" value="LAAT-1"/>
</dbReference>
<evidence type="ECO:0000256" key="4">
    <source>
        <dbReference type="ARBA" id="ARBA00023136"/>
    </source>
</evidence>
<comment type="caution">
    <text evidence="6">The sequence shown here is derived from an EMBL/GenBank/DDBJ whole genome shotgun (WGS) entry which is preliminary data.</text>
</comment>
<feature type="transmembrane region" description="Helical" evidence="5">
    <location>
        <begin position="59"/>
        <end position="83"/>
    </location>
</feature>
<dbReference type="EMBL" id="CATOUU010000558">
    <property type="protein sequence ID" value="CAI9934139.1"/>
    <property type="molecule type" value="Genomic_DNA"/>
</dbReference>